<reference evidence="8 9" key="1">
    <citation type="submission" date="2019-07" db="EMBL/GenBank/DDBJ databases">
        <title>Description of 53C-WASEF.</title>
        <authorList>
            <person name="Pitt A."/>
            <person name="Hahn M.W."/>
        </authorList>
    </citation>
    <scope>NUCLEOTIDE SEQUENCE [LARGE SCALE GENOMIC DNA]</scope>
    <source>
        <strain evidence="8 9">53C-WASEF</strain>
    </source>
</reference>
<dbReference type="InterPro" id="IPR057264">
    <property type="entry name" value="Ribosomal_uL24_C"/>
</dbReference>
<dbReference type="InterPro" id="IPR005824">
    <property type="entry name" value="KOW"/>
</dbReference>
<organism evidence="8 9">
    <name type="scientific">Rariglobus hedericola</name>
    <dbReference type="NCBI Taxonomy" id="2597822"/>
    <lineage>
        <taxon>Bacteria</taxon>
        <taxon>Pseudomonadati</taxon>
        <taxon>Verrucomicrobiota</taxon>
        <taxon>Opitutia</taxon>
        <taxon>Opitutales</taxon>
        <taxon>Opitutaceae</taxon>
        <taxon>Rariglobus</taxon>
    </lineage>
</organism>
<dbReference type="GO" id="GO:0019843">
    <property type="term" value="F:rRNA binding"/>
    <property type="evidence" value="ECO:0007669"/>
    <property type="project" value="UniProtKB-UniRule"/>
</dbReference>
<dbReference type="GO" id="GO:0005840">
    <property type="term" value="C:ribosome"/>
    <property type="evidence" value="ECO:0007669"/>
    <property type="project" value="UniProtKB-KW"/>
</dbReference>
<dbReference type="Pfam" id="PF17136">
    <property type="entry name" value="ribosomal_L24"/>
    <property type="match status" value="1"/>
</dbReference>
<dbReference type="InterPro" id="IPR005825">
    <property type="entry name" value="Ribosomal_uL24_CS"/>
</dbReference>
<dbReference type="Gene3D" id="2.30.30.30">
    <property type="match status" value="1"/>
</dbReference>
<dbReference type="InterPro" id="IPR041988">
    <property type="entry name" value="Ribosomal_uL24_KOW"/>
</dbReference>
<dbReference type="GO" id="GO:1990904">
    <property type="term" value="C:ribonucleoprotein complex"/>
    <property type="evidence" value="ECO:0007669"/>
    <property type="project" value="UniProtKB-KW"/>
</dbReference>
<dbReference type="Pfam" id="PF00467">
    <property type="entry name" value="KOW"/>
    <property type="match status" value="1"/>
</dbReference>
<sequence length="89" mass="9734">MATTKYHVKRGDEIVVIAGSQKGKTGKVLEILPAKDRVRVEGVGMIKRHTKKSQENPNGAIIEREGSIHVSNLQKKAVFDASKKRAAKA</sequence>
<gene>
    <name evidence="5" type="primary">rplX</name>
    <name evidence="8" type="ORF">FPL22_14235</name>
</gene>
<dbReference type="Proteomes" id="UP000315648">
    <property type="component" value="Unassembled WGS sequence"/>
</dbReference>
<dbReference type="RefSeq" id="WP_144353654.1">
    <property type="nucleotide sequence ID" value="NZ_CBCRVV010000013.1"/>
</dbReference>
<comment type="subunit">
    <text evidence="5">Part of the 50S ribosomal subunit.</text>
</comment>
<dbReference type="GO" id="GO:0006412">
    <property type="term" value="P:translation"/>
    <property type="evidence" value="ECO:0007669"/>
    <property type="project" value="UniProtKB-UniRule"/>
</dbReference>
<dbReference type="InterPro" id="IPR003256">
    <property type="entry name" value="Ribosomal_uL24"/>
</dbReference>
<keyword evidence="5" id="KW-0694">RNA-binding</keyword>
<dbReference type="EMBL" id="VMBG01000002">
    <property type="protein sequence ID" value="TSJ77251.1"/>
    <property type="molecule type" value="Genomic_DNA"/>
</dbReference>
<feature type="domain" description="KOW" evidence="7">
    <location>
        <begin position="7"/>
        <end position="34"/>
    </location>
</feature>
<comment type="function">
    <text evidence="5">One of the proteins that surrounds the polypeptide exit tunnel on the outside of the subunit.</text>
</comment>
<evidence type="ECO:0000256" key="4">
    <source>
        <dbReference type="ARBA" id="ARBA00035206"/>
    </source>
</evidence>
<evidence type="ECO:0000256" key="3">
    <source>
        <dbReference type="ARBA" id="ARBA00023274"/>
    </source>
</evidence>
<dbReference type="AlphaFoldDB" id="A0A556QKV6"/>
<keyword evidence="2 5" id="KW-0689">Ribosomal protein</keyword>
<accession>A0A556QKV6</accession>
<keyword evidence="9" id="KW-1185">Reference proteome</keyword>
<evidence type="ECO:0000256" key="5">
    <source>
        <dbReference type="HAMAP-Rule" id="MF_01326"/>
    </source>
</evidence>
<name>A0A556QKV6_9BACT</name>
<evidence type="ECO:0000259" key="7">
    <source>
        <dbReference type="SMART" id="SM00739"/>
    </source>
</evidence>
<dbReference type="InterPro" id="IPR008991">
    <property type="entry name" value="Translation_prot_SH3-like_sf"/>
</dbReference>
<dbReference type="HAMAP" id="MF_01326_B">
    <property type="entry name" value="Ribosomal_uL24_B"/>
    <property type="match status" value="1"/>
</dbReference>
<protein>
    <recommendedName>
        <fullName evidence="4 5">Large ribosomal subunit protein uL24</fullName>
    </recommendedName>
</protein>
<dbReference type="OrthoDB" id="9807419at2"/>
<keyword evidence="3 5" id="KW-0687">Ribonucleoprotein</keyword>
<dbReference type="CDD" id="cd06089">
    <property type="entry name" value="KOW_RPL26"/>
    <property type="match status" value="1"/>
</dbReference>
<comment type="caution">
    <text evidence="8">The sequence shown here is derived from an EMBL/GenBank/DDBJ whole genome shotgun (WGS) entry which is preliminary data.</text>
</comment>
<evidence type="ECO:0000256" key="2">
    <source>
        <dbReference type="ARBA" id="ARBA00022980"/>
    </source>
</evidence>
<dbReference type="PANTHER" id="PTHR12903">
    <property type="entry name" value="MITOCHONDRIAL RIBOSOMAL PROTEIN L24"/>
    <property type="match status" value="1"/>
</dbReference>
<evidence type="ECO:0000313" key="9">
    <source>
        <dbReference type="Proteomes" id="UP000315648"/>
    </source>
</evidence>
<evidence type="ECO:0000256" key="6">
    <source>
        <dbReference type="RuleBase" id="RU003477"/>
    </source>
</evidence>
<proteinExistence type="inferred from homology"/>
<keyword evidence="5" id="KW-0699">rRNA-binding</keyword>
<evidence type="ECO:0000256" key="1">
    <source>
        <dbReference type="ARBA" id="ARBA00010618"/>
    </source>
</evidence>
<dbReference type="PROSITE" id="PS01108">
    <property type="entry name" value="RIBOSOMAL_L24"/>
    <property type="match status" value="1"/>
</dbReference>
<dbReference type="InterPro" id="IPR014722">
    <property type="entry name" value="Rib_uL2_dom2"/>
</dbReference>
<comment type="function">
    <text evidence="5">One of two assembly initiator proteins, it binds directly to the 5'-end of the 23S rRNA, where it nucleates assembly of the 50S subunit.</text>
</comment>
<dbReference type="SUPFAM" id="SSF50104">
    <property type="entry name" value="Translation proteins SH3-like domain"/>
    <property type="match status" value="1"/>
</dbReference>
<dbReference type="GO" id="GO:0003735">
    <property type="term" value="F:structural constituent of ribosome"/>
    <property type="evidence" value="ECO:0007669"/>
    <property type="project" value="InterPro"/>
</dbReference>
<comment type="similarity">
    <text evidence="1 5 6">Belongs to the universal ribosomal protein uL24 family.</text>
</comment>
<dbReference type="SMART" id="SM00739">
    <property type="entry name" value="KOW"/>
    <property type="match status" value="1"/>
</dbReference>
<dbReference type="NCBIfam" id="TIGR01079">
    <property type="entry name" value="rplX_bact"/>
    <property type="match status" value="1"/>
</dbReference>
<evidence type="ECO:0000313" key="8">
    <source>
        <dbReference type="EMBL" id="TSJ77251.1"/>
    </source>
</evidence>